<evidence type="ECO:0000259" key="2">
    <source>
        <dbReference type="PROSITE" id="PS50181"/>
    </source>
</evidence>
<dbReference type="STRING" id="554155.C5FBR8"/>
<dbReference type="eggNOG" id="ENOG502RYII">
    <property type="taxonomic scope" value="Eukaryota"/>
</dbReference>
<organism evidence="3 4">
    <name type="scientific">Arthroderma otae (strain ATCC MYA-4605 / CBS 113480)</name>
    <name type="common">Microsporum canis</name>
    <dbReference type="NCBI Taxonomy" id="554155"/>
    <lineage>
        <taxon>Eukaryota</taxon>
        <taxon>Fungi</taxon>
        <taxon>Dikarya</taxon>
        <taxon>Ascomycota</taxon>
        <taxon>Pezizomycotina</taxon>
        <taxon>Eurotiomycetes</taxon>
        <taxon>Eurotiomycetidae</taxon>
        <taxon>Onygenales</taxon>
        <taxon>Arthrodermataceae</taxon>
        <taxon>Microsporum</taxon>
    </lineage>
</organism>
<dbReference type="AlphaFoldDB" id="C5FBR8"/>
<dbReference type="GeneID" id="9230166"/>
<dbReference type="OMA" id="FYAVSNQ"/>
<feature type="region of interest" description="Disordered" evidence="1">
    <location>
        <begin position="498"/>
        <end position="519"/>
    </location>
</feature>
<evidence type="ECO:0000256" key="1">
    <source>
        <dbReference type="SAM" id="MobiDB-lite"/>
    </source>
</evidence>
<gene>
    <name evidence="3" type="ORF">MCYG_00140</name>
</gene>
<reference evidence="4" key="1">
    <citation type="journal article" date="2012" name="MBio">
        <title>Comparative genome analysis of Trichophyton rubrum and related dermatophytes reveals candidate genes involved in infection.</title>
        <authorList>
            <person name="Martinez D.A."/>
            <person name="Oliver B.G."/>
            <person name="Graeser Y."/>
            <person name="Goldberg J.M."/>
            <person name="Li W."/>
            <person name="Martinez-Rossi N.M."/>
            <person name="Monod M."/>
            <person name="Shelest E."/>
            <person name="Barton R.C."/>
            <person name="Birch E."/>
            <person name="Brakhage A.A."/>
            <person name="Chen Z."/>
            <person name="Gurr S.J."/>
            <person name="Heiman D."/>
            <person name="Heitman J."/>
            <person name="Kosti I."/>
            <person name="Rossi A."/>
            <person name="Saif S."/>
            <person name="Samalova M."/>
            <person name="Saunders C.W."/>
            <person name="Shea T."/>
            <person name="Summerbell R.C."/>
            <person name="Xu J."/>
            <person name="Young S."/>
            <person name="Zeng Q."/>
            <person name="Birren B.W."/>
            <person name="Cuomo C.A."/>
            <person name="White T.C."/>
        </authorList>
    </citation>
    <scope>NUCLEOTIDE SEQUENCE [LARGE SCALE GENOMIC DNA]</scope>
    <source>
        <strain evidence="4">ATCC MYA-4605 / CBS 113480</strain>
    </source>
</reference>
<sequence length="651" mass="73962">MQSVFDLVPFDIWHQVADYLDPNDYINLSLTSSKLYSLLKDEITARKAVKTHIAHTVEGKLAAANKITYREALGRIYDIREAIASAKPYSTSLLALGQEFLFNQGVICYVSNGQIRTLNILGAAEFEEVVDLKGVLGSYHSLSNGRPYANFKYKLLHYCDGMVALVCQPSARDSAWLLVIDMKLEFATCGKTYRVRFCRPLASTRNLFVRLNRSFMYYGTHSGRARHGHREWVLEGFNFMTCSDVSSEPIQLENFAGSEIGSTVCFEIKDRYLYAVSNQTSFEDEEIDWTSYYICVLVPLDKPTDIQWQRIWRRQHREGPINDNWTKLSLCVDQTTCQLTIVECRHEWQNGGSENFRINYSQPLDCFNPAEPVEGVCETGFASSPPKDGLPKYLPVNSLPDEPLARTLGPFSKPNYEPPKKRHKRFYHLEYTPEEAQSPERRDFTLSNTKFHTYNLMAAAFMDLVNDPPQQVKSFTTPPDRLRLRIGARKRHFQQYEMDDEGSGATMCPTPTSMSDSPPMRIEEGYQSCGIKMWPPNNAPAGLLKLLCPSSKAGKVVGTSDERFMVYSTDSGQSDGTKAIIMISFDPSIGLKHMKCLKPKSPGSLGPLSKRYRSDAKLSTAQGMLNTHPEPTWFRVEPAQYLRLNRGFWLR</sequence>
<dbReference type="Proteomes" id="UP000002035">
    <property type="component" value="Unassembled WGS sequence"/>
</dbReference>
<dbReference type="InterPro" id="IPR001810">
    <property type="entry name" value="F-box_dom"/>
</dbReference>
<feature type="compositionally biased region" description="Low complexity" evidence="1">
    <location>
        <begin position="506"/>
        <end position="519"/>
    </location>
</feature>
<dbReference type="VEuPathDB" id="FungiDB:MCYG_00140"/>
<dbReference type="HOGENOM" id="CLU_015634_0_0_1"/>
<dbReference type="SUPFAM" id="SSF81383">
    <property type="entry name" value="F-box domain"/>
    <property type="match status" value="1"/>
</dbReference>
<proteinExistence type="predicted"/>
<evidence type="ECO:0000313" key="3">
    <source>
        <dbReference type="EMBL" id="EEQ27252.1"/>
    </source>
</evidence>
<dbReference type="OrthoDB" id="5359231at2759"/>
<accession>C5FBR8</accession>
<protein>
    <submittedName>
        <fullName evidence="3">F-box domain-containing protein</fullName>
    </submittedName>
</protein>
<dbReference type="Pfam" id="PF00646">
    <property type="entry name" value="F-box"/>
    <property type="match status" value="1"/>
</dbReference>
<dbReference type="PROSITE" id="PS50181">
    <property type="entry name" value="FBOX"/>
    <property type="match status" value="1"/>
</dbReference>
<keyword evidence="4" id="KW-1185">Reference proteome</keyword>
<dbReference type="SMART" id="SM00256">
    <property type="entry name" value="FBOX"/>
    <property type="match status" value="1"/>
</dbReference>
<evidence type="ECO:0000313" key="4">
    <source>
        <dbReference type="Proteomes" id="UP000002035"/>
    </source>
</evidence>
<dbReference type="InterPro" id="IPR036047">
    <property type="entry name" value="F-box-like_dom_sf"/>
</dbReference>
<dbReference type="RefSeq" id="XP_002850036.1">
    <property type="nucleotide sequence ID" value="XM_002849990.1"/>
</dbReference>
<dbReference type="EMBL" id="DS995701">
    <property type="protein sequence ID" value="EEQ27252.1"/>
    <property type="molecule type" value="Genomic_DNA"/>
</dbReference>
<name>C5FBR8_ARTOC</name>
<feature type="domain" description="F-box" evidence="2">
    <location>
        <begin position="2"/>
        <end position="48"/>
    </location>
</feature>